<dbReference type="Proteomes" id="UP001057402">
    <property type="component" value="Chromosome 1"/>
</dbReference>
<accession>A0ACB9SA97</accession>
<keyword evidence="2" id="KW-1185">Reference proteome</keyword>
<sequence>MAIASMMVVTAYSNKSRDYTIPDLSMLAVPHVPGVPTVSGSVWQNPSAAAAARMQPPVPAGHAPSWDPTMTARPSYPPAAGAFPGQGYPPSTYPMYSPASMPMGPHLLPWLIMLSPAQLSLGSLRIRSLEGLHKMNNHLITAVEPPRLRGAA</sequence>
<dbReference type="EMBL" id="CM042880">
    <property type="protein sequence ID" value="KAI4387800.1"/>
    <property type="molecule type" value="Genomic_DNA"/>
</dbReference>
<evidence type="ECO:0000313" key="1">
    <source>
        <dbReference type="EMBL" id="KAI4387800.1"/>
    </source>
</evidence>
<name>A0ACB9SA97_9MYRT</name>
<proteinExistence type="predicted"/>
<reference evidence="2" key="1">
    <citation type="journal article" date="2023" name="Front. Plant Sci.">
        <title>Chromosomal-level genome assembly of Melastoma candidum provides insights into trichome evolution.</title>
        <authorList>
            <person name="Zhong Y."/>
            <person name="Wu W."/>
            <person name="Sun C."/>
            <person name="Zou P."/>
            <person name="Liu Y."/>
            <person name="Dai S."/>
            <person name="Zhou R."/>
        </authorList>
    </citation>
    <scope>NUCLEOTIDE SEQUENCE [LARGE SCALE GENOMIC DNA]</scope>
</reference>
<comment type="caution">
    <text evidence="1">The sequence shown here is derived from an EMBL/GenBank/DDBJ whole genome shotgun (WGS) entry which is preliminary data.</text>
</comment>
<organism evidence="1 2">
    <name type="scientific">Melastoma candidum</name>
    <dbReference type="NCBI Taxonomy" id="119954"/>
    <lineage>
        <taxon>Eukaryota</taxon>
        <taxon>Viridiplantae</taxon>
        <taxon>Streptophyta</taxon>
        <taxon>Embryophyta</taxon>
        <taxon>Tracheophyta</taxon>
        <taxon>Spermatophyta</taxon>
        <taxon>Magnoliopsida</taxon>
        <taxon>eudicotyledons</taxon>
        <taxon>Gunneridae</taxon>
        <taxon>Pentapetalae</taxon>
        <taxon>rosids</taxon>
        <taxon>malvids</taxon>
        <taxon>Myrtales</taxon>
        <taxon>Melastomataceae</taxon>
        <taxon>Melastomatoideae</taxon>
        <taxon>Melastomateae</taxon>
        <taxon>Melastoma</taxon>
    </lineage>
</organism>
<protein>
    <submittedName>
        <fullName evidence="1">Uncharacterized protein</fullName>
    </submittedName>
</protein>
<gene>
    <name evidence="1" type="ORF">MLD38_000202</name>
</gene>
<evidence type="ECO:0000313" key="2">
    <source>
        <dbReference type="Proteomes" id="UP001057402"/>
    </source>
</evidence>